<protein>
    <submittedName>
        <fullName evidence="1">Isocitrate lyase/phosphoenolpyruvate mutase family protein</fullName>
    </submittedName>
</protein>
<organism evidence="1 2">
    <name type="scientific">Rapidithrix thailandica</name>
    <dbReference type="NCBI Taxonomy" id="413964"/>
    <lineage>
        <taxon>Bacteria</taxon>
        <taxon>Pseudomonadati</taxon>
        <taxon>Bacteroidota</taxon>
        <taxon>Cytophagia</taxon>
        <taxon>Cytophagales</taxon>
        <taxon>Flammeovirgaceae</taxon>
        <taxon>Rapidithrix</taxon>
    </lineage>
</organism>
<comment type="caution">
    <text evidence="1">The sequence shown here is derived from an EMBL/GenBank/DDBJ whole genome shotgun (WGS) entry which is preliminary data.</text>
</comment>
<dbReference type="SUPFAM" id="SSF51621">
    <property type="entry name" value="Phosphoenolpyruvate/pyruvate domain"/>
    <property type="match status" value="1"/>
</dbReference>
<dbReference type="CDD" id="cd00377">
    <property type="entry name" value="ICL_PEPM"/>
    <property type="match status" value="1"/>
</dbReference>
<dbReference type="AlphaFoldDB" id="A0AAW9S4L8"/>
<dbReference type="Gene3D" id="3.20.20.60">
    <property type="entry name" value="Phosphoenolpyruvate-binding domains"/>
    <property type="match status" value="1"/>
</dbReference>
<dbReference type="Proteomes" id="UP001403385">
    <property type="component" value="Unassembled WGS sequence"/>
</dbReference>
<dbReference type="Pfam" id="PF13714">
    <property type="entry name" value="PEP_mutase"/>
    <property type="match status" value="1"/>
</dbReference>
<keyword evidence="1" id="KW-0456">Lyase</keyword>
<sequence length="252" mass="28252">MTSFRELHQQKSPFLLGNVWDVQSVKVFENLGFKALGTSSAAIAHMLGYSDGEGMSFSELEYIVKRIASSTSLPLSVDIEAGYSRDIFTLIEHVERLYDLGIVGINLEDSQVEKDRKLVAAERFGETLASLKHHLRNQEMEIFLNARTDTFLLGLSHPVEATINRIRIYEEAGADGIFVPFIEKEEDIANIVTSTKLPVNVLSIPALPDFHTLKTLGVKRISMGNAAHDLLYTQLEKVISEVLDRQSFRPLF</sequence>
<dbReference type="PANTHER" id="PTHR42905:SF16">
    <property type="entry name" value="CARBOXYPHOSPHONOENOLPYRUVATE PHOSPHONOMUTASE-LIKE PROTEIN (AFU_ORTHOLOGUE AFUA_5G07230)"/>
    <property type="match status" value="1"/>
</dbReference>
<dbReference type="InterPro" id="IPR040442">
    <property type="entry name" value="Pyrv_kinase-like_dom_sf"/>
</dbReference>
<name>A0AAW9S4L8_9BACT</name>
<dbReference type="InterPro" id="IPR015813">
    <property type="entry name" value="Pyrv/PenolPyrv_kinase-like_dom"/>
</dbReference>
<keyword evidence="2" id="KW-1185">Reference proteome</keyword>
<dbReference type="EMBL" id="JBDKWZ010000001">
    <property type="protein sequence ID" value="MEN7546318.1"/>
    <property type="molecule type" value="Genomic_DNA"/>
</dbReference>
<evidence type="ECO:0000313" key="1">
    <source>
        <dbReference type="EMBL" id="MEN7546318.1"/>
    </source>
</evidence>
<dbReference type="RefSeq" id="WP_346819106.1">
    <property type="nucleotide sequence ID" value="NZ_JBDKWZ010000001.1"/>
</dbReference>
<evidence type="ECO:0000313" key="2">
    <source>
        <dbReference type="Proteomes" id="UP001403385"/>
    </source>
</evidence>
<gene>
    <name evidence="1" type="ORF">AAG747_00270</name>
</gene>
<dbReference type="InterPro" id="IPR039556">
    <property type="entry name" value="ICL/PEPM"/>
</dbReference>
<proteinExistence type="predicted"/>
<dbReference type="GO" id="GO:0016829">
    <property type="term" value="F:lyase activity"/>
    <property type="evidence" value="ECO:0007669"/>
    <property type="project" value="UniProtKB-KW"/>
</dbReference>
<dbReference type="PANTHER" id="PTHR42905">
    <property type="entry name" value="PHOSPHOENOLPYRUVATE CARBOXYLASE"/>
    <property type="match status" value="1"/>
</dbReference>
<reference evidence="1 2" key="1">
    <citation type="submission" date="2024-04" db="EMBL/GenBank/DDBJ databases">
        <title>Novel genus in family Flammeovirgaceae.</title>
        <authorList>
            <person name="Nguyen T.H."/>
            <person name="Vuong T.Q."/>
            <person name="Le H."/>
            <person name="Kim S.-G."/>
        </authorList>
    </citation>
    <scope>NUCLEOTIDE SEQUENCE [LARGE SCALE GENOMIC DNA]</scope>
    <source>
        <strain evidence="1 2">JCM 23209</strain>
    </source>
</reference>
<accession>A0AAW9S4L8</accession>